<dbReference type="PANTHER" id="PTHR43280:SF28">
    <property type="entry name" value="HTH-TYPE TRANSCRIPTIONAL ACTIVATOR RHAS"/>
    <property type="match status" value="1"/>
</dbReference>
<sequence length="620" mass="72186">MLFEKTAYLNDFPVNIRIFSVNEYPIHYHQDIEMVYVLKGKIRYKSGYCNYILKEGDVFTNNGHEIHAMYRTEEENVVAVIQINNMYFTQYFPDLYTSCYRTYSPKYDDKLEELRKMLLNMITDYLKRSFDYKNQCTNAMIEVVKYLNKYFNLFALKNNVIVYFDKDNPIIVERISRILNYLYQNYSNKITLENLAQKEHLSPYYLSHFIKDCTGLSFREFLGFARVEMSEINLLGSNDKINVIARDVGFSTTSYYKKNFLRWFARTPEEHRRIYQPLVKSMYRSEDIKIISTKSSLNIVRFCLSSLISQGNNASSISQLKLDINVNVNDKPILEIKHAIEMAVTLEDFDVMSYTLFDQLRNMHVNKVNLVSSGNDSYDRLLEFANLLKNKGFSVTVTSDNFLDEVSDYGNDSIAAPIHVFNTYLLSDQYYIPVKLRDQGDKNILLKGRPSILTSECIKKPSFYAYLLLSRLEGDLICWGKNYSVIRYNEKKPSYFIITYNYNDAIIRLCTSANSLHETNDVINAFNDEIDMNINLKLNSGKFSVFKYTLTKENSIFNYAAQMDFPINIHPLDGFSPLLFTSPKSDAYLDEANEYLYTNFSIRGAGIQVAIIQPTGVTNE</sequence>
<evidence type="ECO:0000256" key="2">
    <source>
        <dbReference type="ARBA" id="ARBA00023125"/>
    </source>
</evidence>
<dbReference type="GO" id="GO:0003700">
    <property type="term" value="F:DNA-binding transcription factor activity"/>
    <property type="evidence" value="ECO:0007669"/>
    <property type="project" value="InterPro"/>
</dbReference>
<keyword evidence="6" id="KW-1185">Reference proteome</keyword>
<evidence type="ECO:0000256" key="3">
    <source>
        <dbReference type="ARBA" id="ARBA00023163"/>
    </source>
</evidence>
<evidence type="ECO:0000313" key="5">
    <source>
        <dbReference type="EMBL" id="TDP48642.1"/>
    </source>
</evidence>
<evidence type="ECO:0000259" key="4">
    <source>
        <dbReference type="PROSITE" id="PS01124"/>
    </source>
</evidence>
<dbReference type="RefSeq" id="WP_133529232.1">
    <property type="nucleotide sequence ID" value="NZ_SNXO01000049.1"/>
</dbReference>
<dbReference type="PANTHER" id="PTHR43280">
    <property type="entry name" value="ARAC-FAMILY TRANSCRIPTIONAL REGULATOR"/>
    <property type="match status" value="1"/>
</dbReference>
<dbReference type="PROSITE" id="PS01124">
    <property type="entry name" value="HTH_ARAC_FAMILY_2"/>
    <property type="match status" value="1"/>
</dbReference>
<dbReference type="InterPro" id="IPR014710">
    <property type="entry name" value="RmlC-like_jellyroll"/>
</dbReference>
<dbReference type="InterPro" id="IPR013096">
    <property type="entry name" value="Cupin_2"/>
</dbReference>
<reference evidence="5 6" key="1">
    <citation type="submission" date="2019-03" db="EMBL/GenBank/DDBJ databases">
        <title>Genomic Encyclopedia of Type Strains, Phase IV (KMG-IV): sequencing the most valuable type-strain genomes for metagenomic binning, comparative biology and taxonomic classification.</title>
        <authorList>
            <person name="Goeker M."/>
        </authorList>
    </citation>
    <scope>NUCLEOTIDE SEQUENCE [LARGE SCALE GENOMIC DNA]</scope>
    <source>
        <strain evidence="5 6">DSM 28287</strain>
    </source>
</reference>
<dbReference type="SMART" id="SM00342">
    <property type="entry name" value="HTH_ARAC"/>
    <property type="match status" value="1"/>
</dbReference>
<dbReference type="Pfam" id="PF07883">
    <property type="entry name" value="Cupin_2"/>
    <property type="match status" value="1"/>
</dbReference>
<organism evidence="5 6">
    <name type="scientific">Aminicella lysinilytica</name>
    <dbReference type="NCBI Taxonomy" id="433323"/>
    <lineage>
        <taxon>Bacteria</taxon>
        <taxon>Bacillati</taxon>
        <taxon>Bacillota</taxon>
        <taxon>Clostridia</taxon>
        <taxon>Peptostreptococcales</taxon>
        <taxon>Anaerovoracaceae</taxon>
        <taxon>Aminicella</taxon>
    </lineage>
</organism>
<dbReference type="GO" id="GO:0043565">
    <property type="term" value="F:sequence-specific DNA binding"/>
    <property type="evidence" value="ECO:0007669"/>
    <property type="project" value="InterPro"/>
</dbReference>
<keyword evidence="2 5" id="KW-0238">DNA-binding</keyword>
<dbReference type="OrthoDB" id="9782164at2"/>
<dbReference type="Gene3D" id="3.20.20.80">
    <property type="entry name" value="Glycosidases"/>
    <property type="match status" value="1"/>
</dbReference>
<dbReference type="InterPro" id="IPR009057">
    <property type="entry name" value="Homeodomain-like_sf"/>
</dbReference>
<evidence type="ECO:0000313" key="6">
    <source>
        <dbReference type="Proteomes" id="UP000295500"/>
    </source>
</evidence>
<dbReference type="AlphaFoldDB" id="A0A4R6PWX9"/>
<keyword evidence="1" id="KW-0805">Transcription regulation</keyword>
<keyword evidence="3" id="KW-0804">Transcription</keyword>
<dbReference type="SUPFAM" id="SSF51182">
    <property type="entry name" value="RmlC-like cupins"/>
    <property type="match status" value="1"/>
</dbReference>
<name>A0A4R6PWX9_9FIRM</name>
<dbReference type="InterPro" id="IPR018060">
    <property type="entry name" value="HTH_AraC"/>
</dbReference>
<gene>
    <name evidence="5" type="ORF">EV211_1498</name>
</gene>
<dbReference type="Gene3D" id="2.60.120.10">
    <property type="entry name" value="Jelly Rolls"/>
    <property type="match status" value="1"/>
</dbReference>
<comment type="caution">
    <text evidence="5">The sequence shown here is derived from an EMBL/GenBank/DDBJ whole genome shotgun (WGS) entry which is preliminary data.</text>
</comment>
<dbReference type="CDD" id="cd02208">
    <property type="entry name" value="cupin_RmlC-like"/>
    <property type="match status" value="1"/>
</dbReference>
<feature type="domain" description="HTH araC/xylS-type" evidence="4">
    <location>
        <begin position="176"/>
        <end position="274"/>
    </location>
</feature>
<dbReference type="InterPro" id="IPR018062">
    <property type="entry name" value="HTH_AraC-typ_CS"/>
</dbReference>
<dbReference type="Pfam" id="PF12833">
    <property type="entry name" value="HTH_18"/>
    <property type="match status" value="1"/>
</dbReference>
<dbReference type="Gene3D" id="2.60.40.1500">
    <property type="entry name" value="Glycosyl hydrolase domain, family 39"/>
    <property type="match status" value="1"/>
</dbReference>
<dbReference type="PROSITE" id="PS00041">
    <property type="entry name" value="HTH_ARAC_FAMILY_1"/>
    <property type="match status" value="1"/>
</dbReference>
<proteinExistence type="predicted"/>
<accession>A0A4R6PWX9</accession>
<dbReference type="Proteomes" id="UP000295500">
    <property type="component" value="Unassembled WGS sequence"/>
</dbReference>
<evidence type="ECO:0000256" key="1">
    <source>
        <dbReference type="ARBA" id="ARBA00023015"/>
    </source>
</evidence>
<dbReference type="EMBL" id="SNXO01000049">
    <property type="protein sequence ID" value="TDP48642.1"/>
    <property type="molecule type" value="Genomic_DNA"/>
</dbReference>
<protein>
    <submittedName>
        <fullName evidence="5">AraC-like DNA-binding protein</fullName>
    </submittedName>
</protein>
<dbReference type="Gene3D" id="1.10.10.60">
    <property type="entry name" value="Homeodomain-like"/>
    <property type="match status" value="2"/>
</dbReference>
<dbReference type="SUPFAM" id="SSF46689">
    <property type="entry name" value="Homeodomain-like"/>
    <property type="match status" value="2"/>
</dbReference>
<dbReference type="InterPro" id="IPR011051">
    <property type="entry name" value="RmlC_Cupin_sf"/>
</dbReference>